<keyword evidence="3" id="KW-1185">Reference proteome</keyword>
<organism evidence="2 3">
    <name type="scientific">Pythium insidiosum</name>
    <name type="common">Pythiosis disease agent</name>
    <dbReference type="NCBI Taxonomy" id="114742"/>
    <lineage>
        <taxon>Eukaryota</taxon>
        <taxon>Sar</taxon>
        <taxon>Stramenopiles</taxon>
        <taxon>Oomycota</taxon>
        <taxon>Peronosporomycetes</taxon>
        <taxon>Pythiales</taxon>
        <taxon>Pythiaceae</taxon>
        <taxon>Pythium</taxon>
    </lineage>
</organism>
<dbReference type="EMBL" id="JAKCXM010000690">
    <property type="protein sequence ID" value="KAJ0392209.1"/>
    <property type="molecule type" value="Genomic_DNA"/>
</dbReference>
<keyword evidence="1" id="KW-1133">Transmembrane helix</keyword>
<evidence type="ECO:0000256" key="1">
    <source>
        <dbReference type="SAM" id="Phobius"/>
    </source>
</evidence>
<protein>
    <recommendedName>
        <fullName evidence="4">Transmembrane protein</fullName>
    </recommendedName>
</protein>
<feature type="transmembrane region" description="Helical" evidence="1">
    <location>
        <begin position="379"/>
        <end position="402"/>
    </location>
</feature>
<sequence>MGLTKLRSSLDHRQHRIRTAIEQQRPSVPRVLVTLLSYTLLLSDTLRAAVAVRSLVPFKRFDADAVTMFGPSALAHVQLARVNLTQTAPIPIWPYKFDSKSTGLRALAEHLRVPTWSPCVLYRGGACQGDQAVLAAPLVFEMIDSLIDSVKSHKSPSAWPHKRITLRIKHQWMDRLNHRVLPWAFGRFVHRAIQATVYDLKQDRHRQLCGRELPAPIACQYLWIPRKCTASVSPQGVCRGAAHALNIVLRRMNELQERDRTATVEALVVEGVDDYTRGAFLVQGLQRRDVVVFLRLRQCSSNGTCSTVAVEDYRYQDRLLRTNVTDFAVVITALRVIGQLYMYARFLGLLLGCFVASKPLLLPQHRSAYWRRAAMSIKLLFLVPSQVVVYGSLLPVACYATAHVMDAVMMQQFMDGKLSTLGGVLNQSVTEMLTLGATAMRSVWLLAFVCHLASMLWSSRSWSPVSGVIGMPEFFITALASVTIVAQLRAISWRDSRVLETYEVPSSSTNTLVRALRANRGLTMIDHLLVGTAIDAQFITVAAAVYGALTALTTLTRHVVPRCVRSNLFVRTPVMYSAGALWRTNMLVVSWFGSIVVTSDNAGPRAPRRKPSLRPDRWAAAVSQRIRVLVQSQSKVMVVPPLVELHSRSPDDEALIFLMNLTMMTDPMVFLRLRLRDGVSLIVVRSMADDRHFLLPSALAVTEVDVPLRWDELEIVAELRSTGLAWWQLLQSG</sequence>
<proteinExistence type="predicted"/>
<keyword evidence="1" id="KW-0472">Membrane</keyword>
<comment type="caution">
    <text evidence="2">The sequence shown here is derived from an EMBL/GenBank/DDBJ whole genome shotgun (WGS) entry which is preliminary data.</text>
</comment>
<feature type="transmembrane region" description="Helical" evidence="1">
    <location>
        <begin position="340"/>
        <end position="358"/>
    </location>
</feature>
<dbReference type="Proteomes" id="UP001209570">
    <property type="component" value="Unassembled WGS sequence"/>
</dbReference>
<evidence type="ECO:0008006" key="4">
    <source>
        <dbReference type="Google" id="ProtNLM"/>
    </source>
</evidence>
<accession>A0AAD5LTI0</accession>
<gene>
    <name evidence="2" type="ORF">P43SY_011944</name>
</gene>
<keyword evidence="1" id="KW-0812">Transmembrane</keyword>
<dbReference type="AlphaFoldDB" id="A0AAD5LTI0"/>
<name>A0AAD5LTI0_PYTIN</name>
<reference evidence="2" key="1">
    <citation type="submission" date="2021-12" db="EMBL/GenBank/DDBJ databases">
        <title>Prjna785345.</title>
        <authorList>
            <person name="Rujirawat T."/>
            <person name="Krajaejun T."/>
        </authorList>
    </citation>
    <scope>NUCLEOTIDE SEQUENCE</scope>
    <source>
        <strain evidence="2">Pi057C3</strain>
    </source>
</reference>
<evidence type="ECO:0000313" key="3">
    <source>
        <dbReference type="Proteomes" id="UP001209570"/>
    </source>
</evidence>
<evidence type="ECO:0000313" key="2">
    <source>
        <dbReference type="EMBL" id="KAJ0392209.1"/>
    </source>
</evidence>